<dbReference type="Proteomes" id="UP000190166">
    <property type="component" value="Unassembled WGS sequence"/>
</dbReference>
<accession>A0A1T5PB33</accession>
<dbReference type="CDD" id="cd07185">
    <property type="entry name" value="OmpA_C-like"/>
    <property type="match status" value="1"/>
</dbReference>
<proteinExistence type="predicted"/>
<organism evidence="7 8">
    <name type="scientific">Chitinophaga ginsengisegetis</name>
    <dbReference type="NCBI Taxonomy" id="393003"/>
    <lineage>
        <taxon>Bacteria</taxon>
        <taxon>Pseudomonadati</taxon>
        <taxon>Bacteroidota</taxon>
        <taxon>Chitinophagia</taxon>
        <taxon>Chitinophagales</taxon>
        <taxon>Chitinophagaceae</taxon>
        <taxon>Chitinophaga</taxon>
    </lineage>
</organism>
<dbReference type="InterPro" id="IPR006665">
    <property type="entry name" value="OmpA-like"/>
</dbReference>
<comment type="subcellular location">
    <subcellularLocation>
        <location evidence="1">Cell outer membrane</location>
    </subcellularLocation>
</comment>
<evidence type="ECO:0000259" key="6">
    <source>
        <dbReference type="PROSITE" id="PS51123"/>
    </source>
</evidence>
<evidence type="ECO:0000256" key="1">
    <source>
        <dbReference type="ARBA" id="ARBA00004442"/>
    </source>
</evidence>
<dbReference type="GO" id="GO:0009279">
    <property type="term" value="C:cell outer membrane"/>
    <property type="evidence" value="ECO:0007669"/>
    <property type="project" value="UniProtKB-SubCell"/>
</dbReference>
<evidence type="ECO:0000313" key="7">
    <source>
        <dbReference type="EMBL" id="SKD09955.1"/>
    </source>
</evidence>
<keyword evidence="8" id="KW-1185">Reference proteome</keyword>
<keyword evidence="3" id="KW-0998">Cell outer membrane</keyword>
<dbReference type="PANTHER" id="PTHR30329:SF21">
    <property type="entry name" value="LIPOPROTEIN YIAD-RELATED"/>
    <property type="match status" value="1"/>
</dbReference>
<name>A0A1T5PB33_9BACT</name>
<dbReference type="InterPro" id="IPR036737">
    <property type="entry name" value="OmpA-like_sf"/>
</dbReference>
<evidence type="ECO:0000313" key="8">
    <source>
        <dbReference type="Proteomes" id="UP000190166"/>
    </source>
</evidence>
<keyword evidence="2 4" id="KW-0472">Membrane</keyword>
<sequence>MKHSFFSTLLLITCIGVTSNIYGQKCPGHPLFSNMSNFEVSDCVNREFDKLEFTLNDKSPNGYSVVEKSGEFLEVSFRWLGDFENRPAPVQIYQNYKNAIVKAGGELPDAYNKNSTLYGKIKKGSDTYWLQVYTDGSGYYTVTSVKEGAMRQDVEAITAEQIKKGMKEEGKMAFYGIYFDTDKATIKPESTPSLKEIASFLKADPSQKVFIVGHTDNTGDFQHNLTLSKQRAAAIVNELTTKHGVSAGQLTAEGVGPLSPIGSNATEAGKASNRRVELVRR</sequence>
<dbReference type="InterPro" id="IPR006664">
    <property type="entry name" value="OMP_bac"/>
</dbReference>
<dbReference type="PROSITE" id="PS51123">
    <property type="entry name" value="OMPA_2"/>
    <property type="match status" value="1"/>
</dbReference>
<gene>
    <name evidence="7" type="ORF">SAMN05660461_5854</name>
</gene>
<reference evidence="7 8" key="1">
    <citation type="submission" date="2017-02" db="EMBL/GenBank/DDBJ databases">
        <authorList>
            <person name="Peterson S.W."/>
        </authorList>
    </citation>
    <scope>NUCLEOTIDE SEQUENCE [LARGE SCALE GENOMIC DNA]</scope>
    <source>
        <strain evidence="7 8">DSM 18108</strain>
    </source>
</reference>
<evidence type="ECO:0000256" key="3">
    <source>
        <dbReference type="ARBA" id="ARBA00023237"/>
    </source>
</evidence>
<evidence type="ECO:0000256" key="4">
    <source>
        <dbReference type="PROSITE-ProRule" id="PRU00473"/>
    </source>
</evidence>
<evidence type="ECO:0000256" key="2">
    <source>
        <dbReference type="ARBA" id="ARBA00023136"/>
    </source>
</evidence>
<dbReference type="InterPro" id="IPR050330">
    <property type="entry name" value="Bact_OuterMem_StrucFunc"/>
</dbReference>
<evidence type="ECO:0000256" key="5">
    <source>
        <dbReference type="SAM" id="MobiDB-lite"/>
    </source>
</evidence>
<dbReference type="PANTHER" id="PTHR30329">
    <property type="entry name" value="STATOR ELEMENT OF FLAGELLAR MOTOR COMPLEX"/>
    <property type="match status" value="1"/>
</dbReference>
<dbReference type="RefSeq" id="WP_079473092.1">
    <property type="nucleotide sequence ID" value="NZ_FUZZ01000005.1"/>
</dbReference>
<dbReference type="PRINTS" id="PR01021">
    <property type="entry name" value="OMPADOMAIN"/>
</dbReference>
<dbReference type="Gene3D" id="3.30.1330.60">
    <property type="entry name" value="OmpA-like domain"/>
    <property type="match status" value="1"/>
</dbReference>
<dbReference type="Pfam" id="PF00691">
    <property type="entry name" value="OmpA"/>
    <property type="match status" value="1"/>
</dbReference>
<dbReference type="AlphaFoldDB" id="A0A1T5PB33"/>
<protein>
    <submittedName>
        <fullName evidence="7">OmpA family protein</fullName>
    </submittedName>
</protein>
<dbReference type="SUPFAM" id="SSF103088">
    <property type="entry name" value="OmpA-like"/>
    <property type="match status" value="1"/>
</dbReference>
<feature type="region of interest" description="Disordered" evidence="5">
    <location>
        <begin position="257"/>
        <end position="281"/>
    </location>
</feature>
<dbReference type="EMBL" id="FUZZ01000005">
    <property type="protein sequence ID" value="SKD09955.1"/>
    <property type="molecule type" value="Genomic_DNA"/>
</dbReference>
<feature type="domain" description="OmpA-like" evidence="6">
    <location>
        <begin position="166"/>
        <end position="281"/>
    </location>
</feature>
<dbReference type="STRING" id="393003.SAMN05660461_5854"/>